<keyword evidence="3" id="KW-1185">Reference proteome</keyword>
<name>A0A0V1BQ47_TRISP</name>
<dbReference type="InParanoid" id="A0A0V1BQ47"/>
<comment type="caution">
    <text evidence="2">The sequence shown here is derived from an EMBL/GenBank/DDBJ whole genome shotgun (WGS) entry which is preliminary data.</text>
</comment>
<evidence type="ECO:0000313" key="3">
    <source>
        <dbReference type="Proteomes" id="UP000054776"/>
    </source>
</evidence>
<proteinExistence type="predicted"/>
<dbReference type="AlphaFoldDB" id="A0A0V1BQ47"/>
<reference evidence="2 3" key="1">
    <citation type="submission" date="2015-01" db="EMBL/GenBank/DDBJ databases">
        <title>Evolution of Trichinella species and genotypes.</title>
        <authorList>
            <person name="Korhonen P.K."/>
            <person name="Edoardo P."/>
            <person name="Giuseppe L.R."/>
            <person name="Gasser R.B."/>
        </authorList>
    </citation>
    <scope>NUCLEOTIDE SEQUENCE [LARGE SCALE GENOMIC DNA]</scope>
    <source>
        <strain evidence="2">ISS3</strain>
    </source>
</reference>
<evidence type="ECO:0000313" key="2">
    <source>
        <dbReference type="EMBL" id="KRY39332.1"/>
    </source>
</evidence>
<gene>
    <name evidence="2" type="ORF">T01_1423</name>
</gene>
<accession>A0A0V1BQ47</accession>
<organism evidence="2 3">
    <name type="scientific">Trichinella spiralis</name>
    <name type="common">Trichina worm</name>
    <dbReference type="NCBI Taxonomy" id="6334"/>
    <lineage>
        <taxon>Eukaryota</taxon>
        <taxon>Metazoa</taxon>
        <taxon>Ecdysozoa</taxon>
        <taxon>Nematoda</taxon>
        <taxon>Enoplea</taxon>
        <taxon>Dorylaimia</taxon>
        <taxon>Trichinellida</taxon>
        <taxon>Trichinellidae</taxon>
        <taxon>Trichinella</taxon>
    </lineage>
</organism>
<protein>
    <submittedName>
        <fullName evidence="2">Uncharacterized protein</fullName>
    </submittedName>
</protein>
<dbReference type="Proteomes" id="UP000054776">
    <property type="component" value="Unassembled WGS sequence"/>
</dbReference>
<sequence length="91" mass="10642">MNIPSSPEQRIPSEIKLPQKNQMKSQSISGLTHSLVRWVICSILVLDFNKYWHKFEIYTTLRLVHTTSQHSCYQDFCVIPNHAAKTELNDR</sequence>
<dbReference type="OrthoDB" id="10527100at2759"/>
<feature type="region of interest" description="Disordered" evidence="1">
    <location>
        <begin position="1"/>
        <end position="20"/>
    </location>
</feature>
<evidence type="ECO:0000256" key="1">
    <source>
        <dbReference type="SAM" id="MobiDB-lite"/>
    </source>
</evidence>
<dbReference type="EMBL" id="JYDH01000019">
    <property type="protein sequence ID" value="KRY39332.1"/>
    <property type="molecule type" value="Genomic_DNA"/>
</dbReference>